<dbReference type="Gene3D" id="2.40.70.10">
    <property type="entry name" value="Acid Proteases"/>
    <property type="match status" value="1"/>
</dbReference>
<dbReference type="GO" id="GO:0008270">
    <property type="term" value="F:zinc ion binding"/>
    <property type="evidence" value="ECO:0007669"/>
    <property type="project" value="InterPro"/>
</dbReference>
<dbReference type="GO" id="GO:0016787">
    <property type="term" value="F:hydrolase activity"/>
    <property type="evidence" value="ECO:0007669"/>
    <property type="project" value="UniProtKB-KW"/>
</dbReference>
<organism evidence="3 4">
    <name type="scientific">Tigriopus californicus</name>
    <name type="common">Marine copepod</name>
    <dbReference type="NCBI Taxonomy" id="6832"/>
    <lineage>
        <taxon>Eukaryota</taxon>
        <taxon>Metazoa</taxon>
        <taxon>Ecdysozoa</taxon>
        <taxon>Arthropoda</taxon>
        <taxon>Crustacea</taxon>
        <taxon>Multicrustacea</taxon>
        <taxon>Hexanauplia</taxon>
        <taxon>Copepoda</taxon>
        <taxon>Harpacticoida</taxon>
        <taxon>Harpacticidae</taxon>
        <taxon>Tigriopus</taxon>
    </lineage>
</organism>
<evidence type="ECO:0000256" key="1">
    <source>
        <dbReference type="ARBA" id="ARBA00022801"/>
    </source>
</evidence>
<dbReference type="CDD" id="cd00303">
    <property type="entry name" value="retropepsin_like"/>
    <property type="match status" value="1"/>
</dbReference>
<dbReference type="Proteomes" id="UP000318571">
    <property type="component" value="Chromosome 11"/>
</dbReference>
<dbReference type="GO" id="GO:0003676">
    <property type="term" value="F:nucleic acid binding"/>
    <property type="evidence" value="ECO:0007669"/>
    <property type="project" value="InterPro"/>
</dbReference>
<protein>
    <recommendedName>
        <fullName evidence="2">Retropepsins domain-containing protein</fullName>
    </recommendedName>
</protein>
<evidence type="ECO:0000259" key="2">
    <source>
        <dbReference type="Pfam" id="PF00077"/>
    </source>
</evidence>
<dbReference type="InterPro" id="IPR021109">
    <property type="entry name" value="Peptidase_aspartic_dom_sf"/>
</dbReference>
<comment type="caution">
    <text evidence="3">The sequence shown here is derived from an EMBL/GenBank/DDBJ whole genome shotgun (WGS) entry which is preliminary data.</text>
</comment>
<dbReference type="Pfam" id="PF00077">
    <property type="entry name" value="RVP"/>
    <property type="match status" value="1"/>
</dbReference>
<keyword evidence="1" id="KW-0378">Hydrolase</keyword>
<accession>A0A553PKK8</accession>
<feature type="domain" description="Retropepsins" evidence="2">
    <location>
        <begin position="84"/>
        <end position="155"/>
    </location>
</feature>
<name>A0A553PKK8_TIGCA</name>
<keyword evidence="4" id="KW-1185">Reference proteome</keyword>
<dbReference type="InterPro" id="IPR036875">
    <property type="entry name" value="Znf_CCHC_sf"/>
</dbReference>
<gene>
    <name evidence="3" type="ORF">TCAL_14446</name>
</gene>
<dbReference type="SUPFAM" id="SSF57756">
    <property type="entry name" value="Retrovirus zinc finger-like domains"/>
    <property type="match status" value="1"/>
</dbReference>
<dbReference type="EMBL" id="VCGU01000003">
    <property type="protein sequence ID" value="TRY78214.1"/>
    <property type="molecule type" value="Genomic_DNA"/>
</dbReference>
<reference evidence="3 4" key="1">
    <citation type="journal article" date="2018" name="Nat. Ecol. Evol.">
        <title>Genomic signatures of mitonuclear coevolution across populations of Tigriopus californicus.</title>
        <authorList>
            <person name="Barreto F.S."/>
            <person name="Watson E.T."/>
            <person name="Lima T.G."/>
            <person name="Willett C.S."/>
            <person name="Edmands S."/>
            <person name="Li W."/>
            <person name="Burton R.S."/>
        </authorList>
    </citation>
    <scope>NUCLEOTIDE SEQUENCE [LARGE SCALE GENOMIC DNA]</scope>
    <source>
        <strain evidence="3 4">San Diego</strain>
    </source>
</reference>
<proteinExistence type="predicted"/>
<dbReference type="AlphaFoldDB" id="A0A553PKK8"/>
<dbReference type="InterPro" id="IPR018061">
    <property type="entry name" value="Retropepsins"/>
</dbReference>
<evidence type="ECO:0000313" key="3">
    <source>
        <dbReference type="EMBL" id="TRY78214.1"/>
    </source>
</evidence>
<evidence type="ECO:0000313" key="4">
    <source>
        <dbReference type="Proteomes" id="UP000318571"/>
    </source>
</evidence>
<dbReference type="SUPFAM" id="SSF50630">
    <property type="entry name" value="Acid proteases"/>
    <property type="match status" value="1"/>
</dbReference>
<sequence>MNHPNVKWDEAVEHALMEEGLYKSPLRNKTEEEHQARGTIAVSKPYGSEMRVVACYFCKGKGHFAFACIKKRNYVQGVQSVGHDRPTIQLVINGCKTQALVDTGALVSLLPETNFEANEGKAMEFRAASGSPLRASRILRCAVKIGNWTDKHEFYIGSVSGAILRMDFLARH</sequence>